<sequence length="127" mass="13515">MLKPLIAIALGATLGAWLRWILGLKLNAWFPSLPPGTVVANLVGGYIIGMAVAIFAAWPGIAPEWRLFLITGFCGGLTTFSTFSAETLMLIQQGRLLMALTAISVHVVGSLCMTALGILTINLLHPR</sequence>
<feature type="binding site" evidence="12">
    <location>
        <position position="75"/>
    </location>
    <ligand>
        <name>Na(+)</name>
        <dbReference type="ChEBI" id="CHEBI:29101"/>
        <note>structural</note>
    </ligand>
</feature>
<keyword evidence="6 12" id="KW-0915">Sodium</keyword>
<keyword evidence="9 12" id="KW-0407">Ion channel</keyword>
<proteinExistence type="inferred from homology"/>
<dbReference type="GO" id="GO:0005886">
    <property type="term" value="C:plasma membrane"/>
    <property type="evidence" value="ECO:0007669"/>
    <property type="project" value="UniProtKB-SubCell"/>
</dbReference>
<dbReference type="Proteomes" id="UP000256988">
    <property type="component" value="Unassembled WGS sequence"/>
</dbReference>
<keyword evidence="8 12" id="KW-0472">Membrane</keyword>
<keyword evidence="7 12" id="KW-0406">Ion transport</keyword>
<evidence type="ECO:0000256" key="8">
    <source>
        <dbReference type="ARBA" id="ARBA00023136"/>
    </source>
</evidence>
<evidence type="ECO:0000256" key="12">
    <source>
        <dbReference type="HAMAP-Rule" id="MF_00454"/>
    </source>
</evidence>
<feature type="binding site" evidence="12">
    <location>
        <position position="78"/>
    </location>
    <ligand>
        <name>Na(+)</name>
        <dbReference type="ChEBI" id="CHEBI:29101"/>
        <note>structural</note>
    </ligand>
</feature>
<dbReference type="InterPro" id="IPR003691">
    <property type="entry name" value="FluC"/>
</dbReference>
<reference evidence="13 14" key="1">
    <citation type="submission" date="2018-07" db="EMBL/GenBank/DDBJ databases">
        <title>Genome sequencing of rice bacterial endophytes.</title>
        <authorList>
            <person name="Venturi V."/>
        </authorList>
    </citation>
    <scope>NUCLEOTIDE SEQUENCE [LARGE SCALE GENOMIC DNA]</scope>
    <source>
        <strain evidence="13 14">AG1002</strain>
    </source>
</reference>
<dbReference type="PANTHER" id="PTHR28259:SF1">
    <property type="entry name" value="FLUORIDE EXPORT PROTEIN 1-RELATED"/>
    <property type="match status" value="1"/>
</dbReference>
<comment type="caution">
    <text evidence="13">The sequence shown here is derived from an EMBL/GenBank/DDBJ whole genome shotgun (WGS) entry which is preliminary data.</text>
</comment>
<evidence type="ECO:0000313" key="14">
    <source>
        <dbReference type="Proteomes" id="UP000256988"/>
    </source>
</evidence>
<keyword evidence="12" id="KW-0479">Metal-binding</keyword>
<keyword evidence="4 12" id="KW-0812">Transmembrane</keyword>
<evidence type="ECO:0000256" key="10">
    <source>
        <dbReference type="ARBA" id="ARBA00035120"/>
    </source>
</evidence>
<feature type="transmembrane region" description="Helical" evidence="12">
    <location>
        <begin position="39"/>
        <end position="58"/>
    </location>
</feature>
<protein>
    <recommendedName>
        <fullName evidence="12">Fluoride-specific ion channel FluC</fullName>
    </recommendedName>
</protein>
<comment type="similarity">
    <text evidence="10 12">Belongs to the fluoride channel Fluc/FEX (TC 1.A.43) family.</text>
</comment>
<dbReference type="HAMAP" id="MF_00454">
    <property type="entry name" value="FluC"/>
    <property type="match status" value="1"/>
</dbReference>
<dbReference type="EMBL" id="QRDL01000004">
    <property type="protein sequence ID" value="RED02843.1"/>
    <property type="molecule type" value="Genomic_DNA"/>
</dbReference>
<evidence type="ECO:0000256" key="6">
    <source>
        <dbReference type="ARBA" id="ARBA00023053"/>
    </source>
</evidence>
<dbReference type="AlphaFoldDB" id="A0A3D9EI83"/>
<comment type="subcellular location">
    <subcellularLocation>
        <location evidence="1 12">Cell membrane</location>
        <topology evidence="1 12">Multi-pass membrane protein</topology>
    </subcellularLocation>
</comment>
<evidence type="ECO:0000256" key="1">
    <source>
        <dbReference type="ARBA" id="ARBA00004651"/>
    </source>
</evidence>
<gene>
    <name evidence="12" type="primary">fluC</name>
    <name evidence="12" type="synonym">crcB</name>
    <name evidence="13" type="ORF">DFO60_2873</name>
</gene>
<keyword evidence="12" id="KW-0813">Transport</keyword>
<keyword evidence="2 12" id="KW-1003">Cell membrane</keyword>
<evidence type="ECO:0000313" key="13">
    <source>
        <dbReference type="EMBL" id="RED02843.1"/>
    </source>
</evidence>
<dbReference type="PANTHER" id="PTHR28259">
    <property type="entry name" value="FLUORIDE EXPORT PROTEIN 1-RELATED"/>
    <property type="match status" value="1"/>
</dbReference>
<evidence type="ECO:0000256" key="2">
    <source>
        <dbReference type="ARBA" id="ARBA00022475"/>
    </source>
</evidence>
<comment type="function">
    <text evidence="12">Fluoride-specific ion channel. Important for reducing fluoride concentration in the cell, thus reducing its toxicity.</text>
</comment>
<dbReference type="RefSeq" id="WP_027597932.1">
    <property type="nucleotide sequence ID" value="NZ_QRDL01000004.1"/>
</dbReference>
<dbReference type="GO" id="GO:0046872">
    <property type="term" value="F:metal ion binding"/>
    <property type="evidence" value="ECO:0007669"/>
    <property type="project" value="UniProtKB-KW"/>
</dbReference>
<dbReference type="GeneID" id="57558237"/>
<dbReference type="Pfam" id="PF02537">
    <property type="entry name" value="CRCB"/>
    <property type="match status" value="1"/>
</dbReference>
<dbReference type="NCBIfam" id="TIGR00494">
    <property type="entry name" value="crcB"/>
    <property type="match status" value="1"/>
</dbReference>
<dbReference type="GO" id="GO:0062054">
    <property type="term" value="F:fluoride channel activity"/>
    <property type="evidence" value="ECO:0007669"/>
    <property type="project" value="UniProtKB-UniRule"/>
</dbReference>
<feature type="transmembrane region" description="Helical" evidence="12">
    <location>
        <begin position="97"/>
        <end position="124"/>
    </location>
</feature>
<evidence type="ECO:0000256" key="4">
    <source>
        <dbReference type="ARBA" id="ARBA00022692"/>
    </source>
</evidence>
<organism evidence="13 14">
    <name type="scientific">Ectopseudomonas oleovorans</name>
    <name type="common">Pseudomonas oleovorans</name>
    <dbReference type="NCBI Taxonomy" id="301"/>
    <lineage>
        <taxon>Bacteria</taxon>
        <taxon>Pseudomonadati</taxon>
        <taxon>Pseudomonadota</taxon>
        <taxon>Gammaproteobacteria</taxon>
        <taxon>Pseudomonadales</taxon>
        <taxon>Pseudomonadaceae</taxon>
        <taxon>Ectopseudomonas</taxon>
    </lineage>
</organism>
<evidence type="ECO:0000256" key="5">
    <source>
        <dbReference type="ARBA" id="ARBA00022989"/>
    </source>
</evidence>
<dbReference type="NCBIfam" id="NF010792">
    <property type="entry name" value="PRK14196.1"/>
    <property type="match status" value="1"/>
</dbReference>
<evidence type="ECO:0000256" key="7">
    <source>
        <dbReference type="ARBA" id="ARBA00023065"/>
    </source>
</evidence>
<comment type="catalytic activity">
    <reaction evidence="11">
        <text>fluoride(in) = fluoride(out)</text>
        <dbReference type="Rhea" id="RHEA:76159"/>
        <dbReference type="ChEBI" id="CHEBI:17051"/>
    </reaction>
    <physiologicalReaction direction="left-to-right" evidence="11">
        <dbReference type="Rhea" id="RHEA:76160"/>
    </physiologicalReaction>
</comment>
<feature type="transmembrane region" description="Helical" evidence="12">
    <location>
        <begin position="65"/>
        <end position="85"/>
    </location>
</feature>
<name>A0A3D9EI83_ECTOL</name>
<evidence type="ECO:0000256" key="9">
    <source>
        <dbReference type="ARBA" id="ARBA00023303"/>
    </source>
</evidence>
<dbReference type="GO" id="GO:0140114">
    <property type="term" value="P:cellular detoxification of fluoride"/>
    <property type="evidence" value="ECO:0007669"/>
    <property type="project" value="UniProtKB-UniRule"/>
</dbReference>
<evidence type="ECO:0000256" key="3">
    <source>
        <dbReference type="ARBA" id="ARBA00022519"/>
    </source>
</evidence>
<keyword evidence="5 12" id="KW-1133">Transmembrane helix</keyword>
<comment type="activity regulation">
    <text evidence="12">Na(+) is not transported, but it plays an essential structural role and its presence is essential for fluoride channel function.</text>
</comment>
<keyword evidence="3" id="KW-0997">Cell inner membrane</keyword>
<evidence type="ECO:0000256" key="11">
    <source>
        <dbReference type="ARBA" id="ARBA00035585"/>
    </source>
</evidence>
<accession>A0A3D9EI83</accession>